<evidence type="ECO:0000313" key="3">
    <source>
        <dbReference type="EMBL" id="MBD2183631.1"/>
    </source>
</evidence>
<feature type="compositionally biased region" description="Low complexity" evidence="1">
    <location>
        <begin position="138"/>
        <end position="152"/>
    </location>
</feature>
<evidence type="ECO:0000256" key="1">
    <source>
        <dbReference type="SAM" id="MobiDB-lite"/>
    </source>
</evidence>
<organism evidence="3 4">
    <name type="scientific">Aerosakkonema funiforme FACHB-1375</name>
    <dbReference type="NCBI Taxonomy" id="2949571"/>
    <lineage>
        <taxon>Bacteria</taxon>
        <taxon>Bacillati</taxon>
        <taxon>Cyanobacteriota</taxon>
        <taxon>Cyanophyceae</taxon>
        <taxon>Oscillatoriophycideae</taxon>
        <taxon>Aerosakkonematales</taxon>
        <taxon>Aerosakkonemataceae</taxon>
        <taxon>Aerosakkonema</taxon>
    </lineage>
</organism>
<accession>A0A926VGT9</accession>
<feature type="compositionally biased region" description="Polar residues" evidence="1">
    <location>
        <begin position="153"/>
        <end position="167"/>
    </location>
</feature>
<feature type="compositionally biased region" description="Polar residues" evidence="1">
    <location>
        <begin position="224"/>
        <end position="279"/>
    </location>
</feature>
<feature type="compositionally biased region" description="Polar residues" evidence="1">
    <location>
        <begin position="200"/>
        <end position="217"/>
    </location>
</feature>
<gene>
    <name evidence="3" type="ORF">H6G03_21645</name>
</gene>
<name>A0A926VGT9_9CYAN</name>
<protein>
    <submittedName>
        <fullName evidence="3">Uncharacterized protein</fullName>
    </submittedName>
</protein>
<dbReference type="AlphaFoldDB" id="A0A926VGT9"/>
<feature type="compositionally biased region" description="Polar residues" evidence="1">
    <location>
        <begin position="337"/>
        <end position="380"/>
    </location>
</feature>
<evidence type="ECO:0000313" key="4">
    <source>
        <dbReference type="Proteomes" id="UP000641646"/>
    </source>
</evidence>
<proteinExistence type="predicted"/>
<keyword evidence="2" id="KW-0472">Membrane</keyword>
<reference evidence="3" key="2">
    <citation type="submission" date="2020-08" db="EMBL/GenBank/DDBJ databases">
        <authorList>
            <person name="Chen M."/>
            <person name="Teng W."/>
            <person name="Zhao L."/>
            <person name="Hu C."/>
            <person name="Zhou Y."/>
            <person name="Han B."/>
            <person name="Song L."/>
            <person name="Shu W."/>
        </authorList>
    </citation>
    <scope>NUCLEOTIDE SEQUENCE</scope>
    <source>
        <strain evidence="3">FACHB-1375</strain>
    </source>
</reference>
<feature type="region of interest" description="Disordered" evidence="1">
    <location>
        <begin position="192"/>
        <end position="301"/>
    </location>
</feature>
<keyword evidence="2" id="KW-0812">Transmembrane</keyword>
<feature type="region of interest" description="Disordered" evidence="1">
    <location>
        <begin position="322"/>
        <end position="402"/>
    </location>
</feature>
<dbReference type="EMBL" id="JACJPW010000060">
    <property type="protein sequence ID" value="MBD2183631.1"/>
    <property type="molecule type" value="Genomic_DNA"/>
</dbReference>
<evidence type="ECO:0000256" key="2">
    <source>
        <dbReference type="SAM" id="Phobius"/>
    </source>
</evidence>
<keyword evidence="2" id="KW-1133">Transmembrane helix</keyword>
<reference evidence="3" key="1">
    <citation type="journal article" date="2015" name="ISME J.">
        <title>Draft Genome Sequence of Streptomyces incarnatus NRRL8089, which Produces the Nucleoside Antibiotic Sinefungin.</title>
        <authorList>
            <person name="Oshima K."/>
            <person name="Hattori M."/>
            <person name="Shimizu H."/>
            <person name="Fukuda K."/>
            <person name="Nemoto M."/>
            <person name="Inagaki K."/>
            <person name="Tamura T."/>
        </authorList>
    </citation>
    <scope>NUCLEOTIDE SEQUENCE</scope>
    <source>
        <strain evidence="3">FACHB-1375</strain>
    </source>
</reference>
<keyword evidence="4" id="KW-1185">Reference proteome</keyword>
<feature type="region of interest" description="Disordered" evidence="1">
    <location>
        <begin position="110"/>
        <end position="168"/>
    </location>
</feature>
<dbReference type="Proteomes" id="UP000641646">
    <property type="component" value="Unassembled WGS sequence"/>
</dbReference>
<comment type="caution">
    <text evidence="3">The sequence shown here is derived from an EMBL/GenBank/DDBJ whole genome shotgun (WGS) entry which is preliminary data.</text>
</comment>
<sequence>MKARLRPLTQPIVWVTIAFLSLVGFFTWAYFNHPEWLALNQEAETPTPSNATADEQTLSDEDKAIGVDIDNLSVLQKEISDSEPLQLTPEEDETELGLFDEFMKQKEAAINAEKSSDSSATEKLTAQPTTANPFALKSESSSNSSTVVSGNSFTPPSSNLGVGSAANSADKLNLPTTQKQNATLPSVSPLQSALDRLGNGSKSSIQTPAGVSVSPLQSALDRQGTASKSTIQNPLQSGLDSPEASSRTGATSPSQASPGNLGQNPTVNQTLTQPTSQLPGQGYGQVSPVPGTTGYGYNSPSAGGATSSNSYTYLNPPQALPGVPSAVQVNPGLAPATPSNLGQSPFQNTAPANGFSNPGFNSNLGNSVTQPSQLQQSPNFSVPRPIPGRHIGGGEINSFSNP</sequence>
<feature type="compositionally biased region" description="Polar residues" evidence="1">
    <location>
        <begin position="117"/>
        <end position="132"/>
    </location>
</feature>
<feature type="transmembrane region" description="Helical" evidence="2">
    <location>
        <begin position="12"/>
        <end position="31"/>
    </location>
</feature>